<name>A0A179DCG1_9SPHI</name>
<comment type="caution">
    <text evidence="1">The sequence shown here is derived from an EMBL/GenBank/DDBJ whole genome shotgun (WGS) entry which is preliminary data.</text>
</comment>
<organism evidence="1 2">
    <name type="scientific">Pedobacter psychrophilus</name>
    <dbReference type="NCBI Taxonomy" id="1826909"/>
    <lineage>
        <taxon>Bacteria</taxon>
        <taxon>Pseudomonadati</taxon>
        <taxon>Bacteroidota</taxon>
        <taxon>Sphingobacteriia</taxon>
        <taxon>Sphingobacteriales</taxon>
        <taxon>Sphingobacteriaceae</taxon>
        <taxon>Pedobacter</taxon>
    </lineage>
</organism>
<dbReference type="AlphaFoldDB" id="A0A179DCG1"/>
<proteinExistence type="predicted"/>
<sequence length="106" mass="11394">MPCHGGNRKRFKKNLNLFLMKNFNKKFLVALLGIVLLTSTFSIQKAEAVQDPATAIAEAITAIIGAVCPDTPQNRCKAGNTCQDGACISFRKACSTNEDCGGTNQE</sequence>
<accession>A0A179DCG1</accession>
<evidence type="ECO:0000313" key="1">
    <source>
        <dbReference type="EMBL" id="OAQ38219.1"/>
    </source>
</evidence>
<dbReference type="STRING" id="1826909.A5893_15595"/>
<keyword evidence="2" id="KW-1185">Reference proteome</keyword>
<reference evidence="1 2" key="2">
    <citation type="submission" date="2016-06" db="EMBL/GenBank/DDBJ databases">
        <title>Pedobacter psychrophilus sp. nov., isolated from Antarctic fragmentary rock.</title>
        <authorList>
            <person name="Svec P."/>
        </authorList>
    </citation>
    <scope>NUCLEOTIDE SEQUENCE [LARGE SCALE GENOMIC DNA]</scope>
    <source>
        <strain evidence="1 2">CCM 8644</strain>
    </source>
</reference>
<evidence type="ECO:0000313" key="2">
    <source>
        <dbReference type="Proteomes" id="UP000078459"/>
    </source>
</evidence>
<reference evidence="1 2" key="1">
    <citation type="submission" date="2016-04" db="EMBL/GenBank/DDBJ databases">
        <authorList>
            <person name="Evans L.H."/>
            <person name="Alamgir A."/>
            <person name="Owens N."/>
            <person name="Weber N.D."/>
            <person name="Virtaneva K."/>
            <person name="Barbian K."/>
            <person name="Babar A."/>
            <person name="Rosenke K."/>
        </authorList>
    </citation>
    <scope>NUCLEOTIDE SEQUENCE [LARGE SCALE GENOMIC DNA]</scope>
    <source>
        <strain evidence="1 2">CCM 8644</strain>
    </source>
</reference>
<gene>
    <name evidence="1" type="ORF">A5893_15595</name>
</gene>
<dbReference type="EMBL" id="LWHJ01000031">
    <property type="protein sequence ID" value="OAQ38219.1"/>
    <property type="molecule type" value="Genomic_DNA"/>
</dbReference>
<dbReference type="Proteomes" id="UP000078459">
    <property type="component" value="Unassembled WGS sequence"/>
</dbReference>
<protein>
    <submittedName>
        <fullName evidence="1">Uncharacterized protein</fullName>
    </submittedName>
</protein>